<protein>
    <submittedName>
        <fullName evidence="2">Uncharacterized protein</fullName>
    </submittedName>
</protein>
<proteinExistence type="predicted"/>
<name>Q7XIT6_ORYSJ</name>
<evidence type="ECO:0000313" key="2">
    <source>
        <dbReference type="EMBL" id="BAC79570.1"/>
    </source>
</evidence>
<sequence length="60" mass="6260">MVEVAASGPGTGTCENSNTNVDNNTNNASSSTGAFSKTSRFSNSSLTHDEVEPYDMENIA</sequence>
<feature type="region of interest" description="Disordered" evidence="1">
    <location>
        <begin position="1"/>
        <end position="60"/>
    </location>
</feature>
<evidence type="ECO:0000313" key="3">
    <source>
        <dbReference type="EMBL" id="BAD31020.1"/>
    </source>
</evidence>
<organism evidence="2 4">
    <name type="scientific">Oryza sativa subsp. japonica</name>
    <name type="common">Rice</name>
    <dbReference type="NCBI Taxonomy" id="39947"/>
    <lineage>
        <taxon>Eukaryota</taxon>
        <taxon>Viridiplantae</taxon>
        <taxon>Streptophyta</taxon>
        <taxon>Embryophyta</taxon>
        <taxon>Tracheophyta</taxon>
        <taxon>Spermatophyta</taxon>
        <taxon>Magnoliopsida</taxon>
        <taxon>Liliopsida</taxon>
        <taxon>Poales</taxon>
        <taxon>Poaceae</taxon>
        <taxon>BOP clade</taxon>
        <taxon>Oryzoideae</taxon>
        <taxon>Oryzeae</taxon>
        <taxon>Oryzinae</taxon>
        <taxon>Oryza</taxon>
        <taxon>Oryza sativa</taxon>
    </lineage>
</organism>
<gene>
    <name evidence="2" type="primary">OJ1001_C01.119</name>
    <name evidence="3" type="ORF">OSJNBb0002J01.3</name>
</gene>
<feature type="compositionally biased region" description="Polar residues" evidence="1">
    <location>
        <begin position="33"/>
        <end position="46"/>
    </location>
</feature>
<dbReference type="EMBL" id="AP003797">
    <property type="protein sequence ID" value="BAC79570.1"/>
    <property type="molecule type" value="Genomic_DNA"/>
</dbReference>
<dbReference type="Proteomes" id="UP000000763">
    <property type="component" value="Chromosome 7"/>
</dbReference>
<reference evidence="4" key="3">
    <citation type="journal article" date="2005" name="Nature">
        <title>The map-based sequence of the rice genome.</title>
        <authorList>
            <consortium name="International rice genome sequencing project (IRGSP)"/>
            <person name="Matsumoto T."/>
            <person name="Wu J."/>
            <person name="Kanamori H."/>
            <person name="Katayose Y."/>
            <person name="Fujisawa M."/>
            <person name="Namiki N."/>
            <person name="Mizuno H."/>
            <person name="Yamamoto K."/>
            <person name="Antonio B.A."/>
            <person name="Baba T."/>
            <person name="Sakata K."/>
            <person name="Nagamura Y."/>
            <person name="Aoki H."/>
            <person name="Arikawa K."/>
            <person name="Arita K."/>
            <person name="Bito T."/>
            <person name="Chiden Y."/>
            <person name="Fujitsuka N."/>
            <person name="Fukunaka R."/>
            <person name="Hamada M."/>
            <person name="Harada C."/>
            <person name="Hayashi A."/>
            <person name="Hijishita S."/>
            <person name="Honda M."/>
            <person name="Hosokawa S."/>
            <person name="Ichikawa Y."/>
            <person name="Idonuma A."/>
            <person name="Iijima M."/>
            <person name="Ikeda M."/>
            <person name="Ikeno M."/>
            <person name="Ito K."/>
            <person name="Ito S."/>
            <person name="Ito T."/>
            <person name="Ito Y."/>
            <person name="Ito Y."/>
            <person name="Iwabuchi A."/>
            <person name="Kamiya K."/>
            <person name="Karasawa W."/>
            <person name="Kurita K."/>
            <person name="Katagiri S."/>
            <person name="Kikuta A."/>
            <person name="Kobayashi H."/>
            <person name="Kobayashi N."/>
            <person name="Machita K."/>
            <person name="Maehara T."/>
            <person name="Masukawa M."/>
            <person name="Mizubayashi T."/>
            <person name="Mukai Y."/>
            <person name="Nagasaki H."/>
            <person name="Nagata Y."/>
            <person name="Naito S."/>
            <person name="Nakashima M."/>
            <person name="Nakama Y."/>
            <person name="Nakamichi Y."/>
            <person name="Nakamura M."/>
            <person name="Meguro A."/>
            <person name="Negishi M."/>
            <person name="Ohta I."/>
            <person name="Ohta T."/>
            <person name="Okamoto M."/>
            <person name="Ono N."/>
            <person name="Saji S."/>
            <person name="Sakaguchi M."/>
            <person name="Sakai K."/>
            <person name="Shibata M."/>
            <person name="Shimokawa T."/>
            <person name="Song J."/>
            <person name="Takazaki Y."/>
            <person name="Terasawa K."/>
            <person name="Tsugane M."/>
            <person name="Tsuji K."/>
            <person name="Ueda S."/>
            <person name="Waki K."/>
            <person name="Yamagata H."/>
            <person name="Yamamoto M."/>
            <person name="Yamamoto S."/>
            <person name="Yamane H."/>
            <person name="Yoshiki S."/>
            <person name="Yoshihara R."/>
            <person name="Yukawa K."/>
            <person name="Zhong H."/>
            <person name="Yano M."/>
            <person name="Yuan Q."/>
            <person name="Ouyang S."/>
            <person name="Liu J."/>
            <person name="Jones K.M."/>
            <person name="Gansberger K."/>
            <person name="Moffat K."/>
            <person name="Hill J."/>
            <person name="Bera J."/>
            <person name="Fadrosh D."/>
            <person name="Jin S."/>
            <person name="Johri S."/>
            <person name="Kim M."/>
            <person name="Overton L."/>
            <person name="Reardon M."/>
            <person name="Tsitrin T."/>
            <person name="Vuong H."/>
            <person name="Weaver B."/>
            <person name="Ciecko A."/>
            <person name="Tallon L."/>
            <person name="Jackson J."/>
            <person name="Pai G."/>
            <person name="Aken S.V."/>
            <person name="Utterback T."/>
            <person name="Reidmuller S."/>
            <person name="Feldblyum T."/>
            <person name="Hsiao J."/>
            <person name="Zismann V."/>
            <person name="Iobst S."/>
            <person name="de Vazeille A.R."/>
            <person name="Buell C.R."/>
            <person name="Ying K."/>
            <person name="Li Y."/>
            <person name="Lu T."/>
            <person name="Huang Y."/>
            <person name="Zhao Q."/>
            <person name="Feng Q."/>
            <person name="Zhang L."/>
            <person name="Zhu J."/>
            <person name="Weng Q."/>
            <person name="Mu J."/>
            <person name="Lu Y."/>
            <person name="Fan D."/>
            <person name="Liu Y."/>
            <person name="Guan J."/>
            <person name="Zhang Y."/>
            <person name="Yu S."/>
            <person name="Liu X."/>
            <person name="Zhang Y."/>
            <person name="Hong G."/>
            <person name="Han B."/>
            <person name="Choisne N."/>
            <person name="Demange N."/>
            <person name="Orjeda G."/>
            <person name="Samain S."/>
            <person name="Cattolico L."/>
            <person name="Pelletier E."/>
            <person name="Couloux A."/>
            <person name="Segurens B."/>
            <person name="Wincker P."/>
            <person name="D'Hont A."/>
            <person name="Scarpelli C."/>
            <person name="Weissenbach J."/>
            <person name="Salanoubat M."/>
            <person name="Quetier F."/>
            <person name="Yu Y."/>
            <person name="Kim H.R."/>
            <person name="Rambo T."/>
            <person name="Currie J."/>
            <person name="Collura K."/>
            <person name="Luo M."/>
            <person name="Yang T."/>
            <person name="Ammiraju J.S.S."/>
            <person name="Engler F."/>
            <person name="Soderlund C."/>
            <person name="Wing R.A."/>
            <person name="Palmer L.E."/>
            <person name="de la Bastide M."/>
            <person name="Spiegel L."/>
            <person name="Nascimento L."/>
            <person name="Zutavern T."/>
            <person name="O'Shaughnessy A."/>
            <person name="Dike S."/>
            <person name="Dedhia N."/>
            <person name="Preston R."/>
            <person name="Balija V."/>
            <person name="McCombie W.R."/>
            <person name="Chow T."/>
            <person name="Chen H."/>
            <person name="Chung M."/>
            <person name="Chen C."/>
            <person name="Shaw J."/>
            <person name="Wu H."/>
            <person name="Hsiao K."/>
            <person name="Chao Y."/>
            <person name="Chu M."/>
            <person name="Cheng C."/>
            <person name="Hour A."/>
            <person name="Lee P."/>
            <person name="Lin S."/>
            <person name="Lin Y."/>
            <person name="Liou J."/>
            <person name="Liu S."/>
            <person name="Hsing Y."/>
            <person name="Raghuvanshi S."/>
            <person name="Mohanty A."/>
            <person name="Bharti A.K."/>
            <person name="Gaur A."/>
            <person name="Gupta V."/>
            <person name="Kumar D."/>
            <person name="Ravi V."/>
            <person name="Vij S."/>
            <person name="Kapur A."/>
            <person name="Khurana P."/>
            <person name="Khurana P."/>
            <person name="Khurana J.P."/>
            <person name="Tyagi A.K."/>
            <person name="Gaikwad K."/>
            <person name="Singh A."/>
            <person name="Dalal V."/>
            <person name="Srivastava S."/>
            <person name="Dixit A."/>
            <person name="Pal A.K."/>
            <person name="Ghazi I.A."/>
            <person name="Yadav M."/>
            <person name="Pandit A."/>
            <person name="Bhargava A."/>
            <person name="Sureshbabu K."/>
            <person name="Batra K."/>
            <person name="Sharma T.R."/>
            <person name="Mohapatra T."/>
            <person name="Singh N.K."/>
            <person name="Messing J."/>
            <person name="Nelson A.B."/>
            <person name="Fuks G."/>
            <person name="Kavchok S."/>
            <person name="Keizer G."/>
            <person name="Linton E."/>
            <person name="Llaca V."/>
            <person name="Song R."/>
            <person name="Tanyolac B."/>
            <person name="Young S."/>
            <person name="Ho-Il K."/>
            <person name="Hahn J.H."/>
            <person name="Sangsakoo G."/>
            <person name="Vanavichit A."/>
            <person name="de Mattos Luiz.A.T."/>
            <person name="Zimmer P.D."/>
            <person name="Malone G."/>
            <person name="Dellagostin O."/>
            <person name="de Oliveira A.C."/>
            <person name="Bevan M."/>
            <person name="Bancroft I."/>
            <person name="Minx P."/>
            <person name="Cordum H."/>
            <person name="Wilson R."/>
            <person name="Cheng Z."/>
            <person name="Jin W."/>
            <person name="Jiang J."/>
            <person name="Leong S.A."/>
            <person name="Iwama H."/>
            <person name="Gojobori T."/>
            <person name="Itoh T."/>
            <person name="Niimura Y."/>
            <person name="Fujii Y."/>
            <person name="Habara T."/>
            <person name="Sakai H."/>
            <person name="Sato Y."/>
            <person name="Wilson G."/>
            <person name="Kumar K."/>
            <person name="McCouch S."/>
            <person name="Juretic N."/>
            <person name="Hoen D."/>
            <person name="Wright S."/>
            <person name="Bruskiewich R."/>
            <person name="Bureau T."/>
            <person name="Miyao A."/>
            <person name="Hirochika H."/>
            <person name="Nishikawa T."/>
            <person name="Kadowaki K."/>
            <person name="Sugiura M."/>
            <person name="Burr B."/>
            <person name="Sasaki T."/>
        </authorList>
    </citation>
    <scope>NUCLEOTIDE SEQUENCE [LARGE SCALE GENOMIC DNA]</scope>
    <source>
        <strain evidence="4">cv. Nipponbare</strain>
    </source>
</reference>
<reference evidence="4" key="4">
    <citation type="journal article" date="2008" name="Nucleic Acids Res.">
        <title>The rice annotation project database (RAP-DB): 2008 update.</title>
        <authorList>
            <consortium name="The rice annotation project (RAP)"/>
        </authorList>
    </citation>
    <scope>GENOME REANNOTATION</scope>
    <source>
        <strain evidence="4">cv. Nipponbare</strain>
    </source>
</reference>
<dbReference type="EMBL" id="AP005172">
    <property type="protein sequence ID" value="BAD31020.1"/>
    <property type="molecule type" value="Genomic_DNA"/>
</dbReference>
<accession>Q7XIT6</accession>
<evidence type="ECO:0000256" key="1">
    <source>
        <dbReference type="SAM" id="MobiDB-lite"/>
    </source>
</evidence>
<reference evidence="3" key="2">
    <citation type="submission" date="2002-05" db="EMBL/GenBank/DDBJ databases">
        <title>Oryza sativa nipponbare(GA3) genomic DNA, chromosome 7, BAC clone:OSJNBb0002J01.</title>
        <authorList>
            <person name="Sasaki T."/>
            <person name="Matsumoto T."/>
            <person name="Katayose Y."/>
        </authorList>
    </citation>
    <scope>NUCLEOTIDE SEQUENCE</scope>
</reference>
<feature type="compositionally biased region" description="Low complexity" evidence="1">
    <location>
        <begin position="13"/>
        <end position="32"/>
    </location>
</feature>
<reference evidence="2" key="1">
    <citation type="submission" date="2001-07" db="EMBL/GenBank/DDBJ databases">
        <title>Oryza sativa nipponbare(GA3) genomic DNA, chromosome 7, BAC clone:OJ1001_C01.</title>
        <authorList>
            <person name="Sasaki T."/>
            <person name="Matsumoto T."/>
            <person name="Yamamoto K."/>
        </authorList>
    </citation>
    <scope>NUCLEOTIDE SEQUENCE</scope>
</reference>
<dbReference type="AlphaFoldDB" id="Q7XIT6"/>
<evidence type="ECO:0000313" key="4">
    <source>
        <dbReference type="Proteomes" id="UP000000763"/>
    </source>
</evidence>